<evidence type="ECO:0000256" key="1">
    <source>
        <dbReference type="SAM" id="Phobius"/>
    </source>
</evidence>
<accession>A0A553QNM0</accession>
<dbReference type="Proteomes" id="UP000316079">
    <property type="component" value="Unassembled WGS sequence"/>
</dbReference>
<reference evidence="2" key="2">
    <citation type="submission" date="2019-04" db="EMBL/GenBank/DDBJ databases">
        <authorList>
            <person name="Kadobianskyi M."/>
            <person name="Schulze L."/>
            <person name="Schuelke M."/>
            <person name="Judkewitz B."/>
        </authorList>
    </citation>
    <scope>NUCLEOTIDE SEQUENCE</scope>
    <source>
        <strain evidence="2">Bolton</strain>
        <tissue evidence="2">Whole-body</tissue>
    </source>
</reference>
<evidence type="ECO:0000313" key="3">
    <source>
        <dbReference type="Proteomes" id="UP000316079"/>
    </source>
</evidence>
<comment type="caution">
    <text evidence="2">The sequence shown here is derived from an EMBL/GenBank/DDBJ whole genome shotgun (WGS) entry which is preliminary data.</text>
</comment>
<sequence length="112" mass="12373">MMAGDWTGFAYAAALALGGFMGYKRKELVLMLMLMLKVFLRQRDVVGGRPLLRSNLWVRSFQKIAGPSGFLDLSCVGRGTDVGDGAPVPQVREGDARRTDGWTQVEYLLSFL</sequence>
<name>A0A553QNM0_9TELE</name>
<dbReference type="EMBL" id="SRMA01025733">
    <property type="protein sequence ID" value="TRY91583.1"/>
    <property type="molecule type" value="Genomic_DNA"/>
</dbReference>
<organism evidence="2 3">
    <name type="scientific">Danionella cerebrum</name>
    <dbReference type="NCBI Taxonomy" id="2873325"/>
    <lineage>
        <taxon>Eukaryota</taxon>
        <taxon>Metazoa</taxon>
        <taxon>Chordata</taxon>
        <taxon>Craniata</taxon>
        <taxon>Vertebrata</taxon>
        <taxon>Euteleostomi</taxon>
        <taxon>Actinopterygii</taxon>
        <taxon>Neopterygii</taxon>
        <taxon>Teleostei</taxon>
        <taxon>Ostariophysi</taxon>
        <taxon>Cypriniformes</taxon>
        <taxon>Danionidae</taxon>
        <taxon>Danioninae</taxon>
        <taxon>Danionella</taxon>
    </lineage>
</organism>
<dbReference type="EMBL" id="SRMA01025733">
    <property type="protein sequence ID" value="TRY91584.1"/>
    <property type="molecule type" value="Genomic_DNA"/>
</dbReference>
<keyword evidence="1" id="KW-0472">Membrane</keyword>
<keyword evidence="1" id="KW-1133">Transmembrane helix</keyword>
<keyword evidence="1" id="KW-0812">Transmembrane</keyword>
<keyword evidence="3" id="KW-1185">Reference proteome</keyword>
<evidence type="ECO:0000313" key="2">
    <source>
        <dbReference type="EMBL" id="TRY91583.1"/>
    </source>
</evidence>
<protein>
    <submittedName>
        <fullName evidence="2">Uncharacterized protein</fullName>
    </submittedName>
</protein>
<gene>
    <name evidence="2" type="ORF">DNTS_021751</name>
</gene>
<reference evidence="2 3" key="1">
    <citation type="journal article" date="2019" name="Sci. Data">
        <title>Hybrid genome assembly and annotation of Danionella translucida.</title>
        <authorList>
            <person name="Kadobianskyi M."/>
            <person name="Schulze L."/>
            <person name="Schuelke M."/>
            <person name="Judkewitz B."/>
        </authorList>
    </citation>
    <scope>NUCLEOTIDE SEQUENCE [LARGE SCALE GENOMIC DNA]</scope>
    <source>
        <strain evidence="2 3">Bolton</strain>
    </source>
</reference>
<feature type="transmembrane region" description="Helical" evidence="1">
    <location>
        <begin position="6"/>
        <end position="23"/>
    </location>
</feature>
<proteinExistence type="predicted"/>
<dbReference type="AlphaFoldDB" id="A0A553QNM0"/>